<dbReference type="AlphaFoldDB" id="A0A2T2WKG9"/>
<reference evidence="1 2" key="1">
    <citation type="journal article" date="2014" name="BMC Genomics">
        <title>Comparison of environmental and isolate Sulfobacillus genomes reveals diverse carbon, sulfur, nitrogen, and hydrogen metabolisms.</title>
        <authorList>
            <person name="Justice N.B."/>
            <person name="Norman A."/>
            <person name="Brown C.T."/>
            <person name="Singh A."/>
            <person name="Thomas B.C."/>
            <person name="Banfield J.F."/>
        </authorList>
    </citation>
    <scope>NUCLEOTIDE SEQUENCE [LARGE SCALE GENOMIC DNA]</scope>
    <source>
        <strain evidence="1">AMDSBA1</strain>
    </source>
</reference>
<sequence>MNLRIQITIQDKIGHTEVHPVNVDVEMLEDGPMIIDDVEREILRINRDVIRNTISAYLLEELSKKPDLREELMAAWPHHMAAFMPSVEKLTGSASEHTIGNHMHARHSWNNCIEP</sequence>
<evidence type="ECO:0000313" key="1">
    <source>
        <dbReference type="EMBL" id="PSR22738.1"/>
    </source>
</evidence>
<proteinExistence type="predicted"/>
<comment type="caution">
    <text evidence="1">The sequence shown here is derived from an EMBL/GenBank/DDBJ whole genome shotgun (WGS) entry which is preliminary data.</text>
</comment>
<dbReference type="EMBL" id="PXYT01000105">
    <property type="protein sequence ID" value="PSR22738.1"/>
    <property type="molecule type" value="Genomic_DNA"/>
</dbReference>
<evidence type="ECO:0000313" key="2">
    <source>
        <dbReference type="Proteomes" id="UP000242699"/>
    </source>
</evidence>
<dbReference type="Proteomes" id="UP000242699">
    <property type="component" value="Unassembled WGS sequence"/>
</dbReference>
<organism evidence="1 2">
    <name type="scientific">Sulfobacillus benefaciens</name>
    <dbReference type="NCBI Taxonomy" id="453960"/>
    <lineage>
        <taxon>Bacteria</taxon>
        <taxon>Bacillati</taxon>
        <taxon>Bacillota</taxon>
        <taxon>Clostridia</taxon>
        <taxon>Eubacteriales</taxon>
        <taxon>Clostridiales Family XVII. Incertae Sedis</taxon>
        <taxon>Sulfobacillus</taxon>
    </lineage>
</organism>
<protein>
    <submittedName>
        <fullName evidence="1">Uncharacterized protein</fullName>
    </submittedName>
</protein>
<gene>
    <name evidence="1" type="ORF">C7B43_20600</name>
</gene>
<name>A0A2T2WKG9_9FIRM</name>
<accession>A0A2T2WKG9</accession>